<proteinExistence type="predicted"/>
<organism evidence="2 3">
    <name type="scientific">Caulobacter vibrioides (strain ATCC 19089 / CIP 103742 / CB 15)</name>
    <name type="common">Caulobacter crescentus</name>
    <dbReference type="NCBI Taxonomy" id="190650"/>
    <lineage>
        <taxon>Bacteria</taxon>
        <taxon>Pseudomonadati</taxon>
        <taxon>Pseudomonadota</taxon>
        <taxon>Alphaproteobacteria</taxon>
        <taxon>Caulobacterales</taxon>
        <taxon>Caulobacteraceae</taxon>
        <taxon>Caulobacter</taxon>
    </lineage>
</organism>
<feature type="compositionally biased region" description="Gly residues" evidence="1">
    <location>
        <begin position="622"/>
        <end position="633"/>
    </location>
</feature>
<feature type="compositionally biased region" description="Low complexity" evidence="1">
    <location>
        <begin position="700"/>
        <end position="717"/>
    </location>
</feature>
<feature type="compositionally biased region" description="Basic and acidic residues" evidence="1">
    <location>
        <begin position="588"/>
        <end position="603"/>
    </location>
</feature>
<feature type="compositionally biased region" description="Gly residues" evidence="1">
    <location>
        <begin position="547"/>
        <end position="564"/>
    </location>
</feature>
<reference evidence="2 3" key="1">
    <citation type="journal article" date="2001" name="Proc. Natl. Acad. Sci. U.S.A.">
        <title>Complete genome sequence of Caulobacter crescentus.</title>
        <authorList>
            <person name="Nierman W.C."/>
            <person name="Feldblyum T.V."/>
            <person name="Laub M.T."/>
            <person name="Paulsen I.T."/>
            <person name="Nelson K.E."/>
            <person name="Eisen J.A."/>
            <person name="Heidelberg J.F."/>
            <person name="Alley M.R."/>
            <person name="Ohta N."/>
            <person name="Maddock J.R."/>
            <person name="Potocka I."/>
            <person name="Nelson W.C."/>
            <person name="Newton A."/>
            <person name="Stephens C."/>
            <person name="Phadke N.D."/>
            <person name="Ely B."/>
            <person name="DeBoy R.T."/>
            <person name="Dodson R.J."/>
            <person name="Durkin A.S."/>
            <person name="Gwinn M.L."/>
            <person name="Haft D.H."/>
            <person name="Kolonay J.F."/>
            <person name="Smit J."/>
            <person name="Craven M.B."/>
            <person name="Khouri H."/>
            <person name="Shetty J."/>
            <person name="Berry K."/>
            <person name="Utterback T."/>
            <person name="Tran K."/>
            <person name="Wolf A."/>
            <person name="Vamathevan J."/>
            <person name="Ermolaeva M."/>
            <person name="White O."/>
            <person name="Salzberg S.L."/>
            <person name="Venter J.C."/>
            <person name="Shapiro L."/>
            <person name="Fraser C.M."/>
        </authorList>
    </citation>
    <scope>NUCLEOTIDE SEQUENCE [LARGE SCALE GENOMIC DNA]</scope>
    <source>
        <strain evidence="3">ATCC 19089 / CB15</strain>
    </source>
</reference>
<feature type="region of interest" description="Disordered" evidence="1">
    <location>
        <begin position="688"/>
        <end position="738"/>
    </location>
</feature>
<dbReference type="EnsemblBacteria" id="AAK25017">
    <property type="protein sequence ID" value="AAK25017"/>
    <property type="gene ID" value="CC_3055"/>
</dbReference>
<feature type="region of interest" description="Disordered" evidence="1">
    <location>
        <begin position="359"/>
        <end position="395"/>
    </location>
</feature>
<dbReference type="HOGENOM" id="CLU_375852_0_0_5"/>
<evidence type="ECO:0000256" key="1">
    <source>
        <dbReference type="SAM" id="MobiDB-lite"/>
    </source>
</evidence>
<gene>
    <name evidence="2" type="ordered locus">CC_3055</name>
</gene>
<dbReference type="BioCyc" id="CAULO:CC3055-MONOMER"/>
<feature type="compositionally biased region" description="Gly residues" evidence="1">
    <location>
        <begin position="575"/>
        <end position="587"/>
    </location>
</feature>
<accession>Q9A3Z5</accession>
<dbReference type="PIR" id="E87627">
    <property type="entry name" value="E87627"/>
</dbReference>
<evidence type="ECO:0000313" key="3">
    <source>
        <dbReference type="Proteomes" id="UP000001816"/>
    </source>
</evidence>
<sequence length="738" mass="73548">MTASKLYLDLERPCRQALGVEQVEARAVGPGEADLGAGPVQHHRGSVDAAVDPAAGRVAQLKADHAVRSPRHQPSAADLGEADDHGVARALGRDDLGAGGHRLAVEAAGGQGQAAADLLLVGGVDVVRVADVVGDDEAGARIGGDRAALGVAQGGGSGGQARRGGVAAIVGQLHDKRGHVRRLAQAALGHEGAQQVHIGLVAADIGLALIPGQAPIGVRAHRGEHAVIEGRDARQGVPRRAGRIAAGARLDPVAPARQRQLGSVGQGQGPLGRIAVHAAVGVGVVGRGDDGVLAGLQRADRQGVVSLQPGSRGRADAHAVEIGGVHLVDLAKAQGGGLRGLGGGQLDLGLEPDDAVELGQGRNAPAFPDPQIARRGRPGSGAGPGRQGRLAGGLGAPPGLDHLAPATAGGGLVGDRQVQDRDGVVIAADLAKGRRRHPGLDARAAPRGVDQAQRDLPRLLQLAGEVEAAGREGADRVLVGRLPGGRFLEVLGGRAGVGLLDRGHADGVVGRAVVDLVPGVARGGDLHLHVRLARAQPDIADQDVGRAGLGRGGGGGDGVGAAGGRGREVHAPGAVGTGLGGQGLAGEGRGDGLARLGGSEHRQGPVALDDGVVGEQAVQKGLGAGGRGEGGGQQDRRETAHGLLPGCRPAGGSSIASRRVIPAVAQRRAGTQGRPLCAGPWVPDRPCGPSGMTRCFGVKRPSASSSSGPRSWGPPGSRSRRARPRASCPGSTSTGPRA</sequence>
<feature type="region of interest" description="Disordered" evidence="1">
    <location>
        <begin position="543"/>
        <end position="655"/>
    </location>
</feature>
<name>Q9A3Z5_CAUVC</name>
<evidence type="ECO:0000313" key="2">
    <source>
        <dbReference type="EMBL" id="AAK25017.1"/>
    </source>
</evidence>
<keyword evidence="3" id="KW-1185">Reference proteome</keyword>
<dbReference type="STRING" id="190650.CC_3055"/>
<dbReference type="EMBL" id="AE005673">
    <property type="protein sequence ID" value="AAK25017.1"/>
    <property type="molecule type" value="Genomic_DNA"/>
</dbReference>
<dbReference type="AlphaFoldDB" id="Q9A3Z5"/>
<dbReference type="KEGG" id="ccr:CC_3055"/>
<feature type="compositionally biased region" description="Gly residues" evidence="1">
    <location>
        <begin position="378"/>
        <end position="395"/>
    </location>
</feature>
<protein>
    <submittedName>
        <fullName evidence="2">Uncharacterized protein</fullName>
    </submittedName>
</protein>
<dbReference type="Proteomes" id="UP000001816">
    <property type="component" value="Chromosome"/>
</dbReference>